<sequence>MREKLSNIGLVIAIIVAGISLPTAIVSFSKTPNVNYYYDTNNYYNQTYFNQTYYNQTWNNGPDLEPNYTLPLESEIYHYCKIKRI</sequence>
<keyword evidence="1" id="KW-1133">Transmembrane helix</keyword>
<organism evidence="2">
    <name type="scientific">marine sediment metagenome</name>
    <dbReference type="NCBI Taxonomy" id="412755"/>
    <lineage>
        <taxon>unclassified sequences</taxon>
        <taxon>metagenomes</taxon>
        <taxon>ecological metagenomes</taxon>
    </lineage>
</organism>
<evidence type="ECO:0000313" key="2">
    <source>
        <dbReference type="EMBL" id="KKM60217.1"/>
    </source>
</evidence>
<comment type="caution">
    <text evidence="2">The sequence shown here is derived from an EMBL/GenBank/DDBJ whole genome shotgun (WGS) entry which is preliminary data.</text>
</comment>
<dbReference type="EMBL" id="LAZR01011721">
    <property type="protein sequence ID" value="KKM60217.1"/>
    <property type="molecule type" value="Genomic_DNA"/>
</dbReference>
<keyword evidence="1" id="KW-0812">Transmembrane</keyword>
<accession>A0A0F9LSY6</accession>
<evidence type="ECO:0000256" key="1">
    <source>
        <dbReference type="SAM" id="Phobius"/>
    </source>
</evidence>
<keyword evidence="1" id="KW-0472">Membrane</keyword>
<feature type="transmembrane region" description="Helical" evidence="1">
    <location>
        <begin position="7"/>
        <end position="28"/>
    </location>
</feature>
<protein>
    <submittedName>
        <fullName evidence="2">Uncharacterized protein</fullName>
    </submittedName>
</protein>
<gene>
    <name evidence="2" type="ORF">LCGC14_1544060</name>
</gene>
<name>A0A0F9LSY6_9ZZZZ</name>
<proteinExistence type="predicted"/>
<dbReference type="AlphaFoldDB" id="A0A0F9LSY6"/>
<reference evidence="2" key="1">
    <citation type="journal article" date="2015" name="Nature">
        <title>Complex archaea that bridge the gap between prokaryotes and eukaryotes.</title>
        <authorList>
            <person name="Spang A."/>
            <person name="Saw J.H."/>
            <person name="Jorgensen S.L."/>
            <person name="Zaremba-Niedzwiedzka K."/>
            <person name="Martijn J."/>
            <person name="Lind A.E."/>
            <person name="van Eijk R."/>
            <person name="Schleper C."/>
            <person name="Guy L."/>
            <person name="Ettema T.J."/>
        </authorList>
    </citation>
    <scope>NUCLEOTIDE SEQUENCE</scope>
</reference>